<dbReference type="SUPFAM" id="SSF160897">
    <property type="entry name" value="Taf5 N-terminal domain-like"/>
    <property type="match status" value="1"/>
</dbReference>
<evidence type="ECO:0000256" key="1">
    <source>
        <dbReference type="ARBA" id="ARBA00004123"/>
    </source>
</evidence>
<dbReference type="PRINTS" id="PR00320">
    <property type="entry name" value="GPROTEINBRPT"/>
</dbReference>
<dbReference type="PROSITE" id="PS50896">
    <property type="entry name" value="LISH"/>
    <property type="match status" value="1"/>
</dbReference>
<evidence type="ECO:0000256" key="2">
    <source>
        <dbReference type="ARBA" id="ARBA00009435"/>
    </source>
</evidence>
<dbReference type="InterPro" id="IPR037264">
    <property type="entry name" value="TFIID_NTD2_sf"/>
</dbReference>
<feature type="repeat" description="WD" evidence="9">
    <location>
        <begin position="585"/>
        <end position="626"/>
    </location>
</feature>
<evidence type="ECO:0000256" key="8">
    <source>
        <dbReference type="ARBA" id="ARBA00044130"/>
    </source>
</evidence>
<evidence type="ECO:0000256" key="5">
    <source>
        <dbReference type="ARBA" id="ARBA00023015"/>
    </source>
</evidence>
<dbReference type="InterPro" id="IPR020472">
    <property type="entry name" value="WD40_PAC1"/>
</dbReference>
<comment type="similarity">
    <text evidence="2">Belongs to the WD repeat TAF5 family.</text>
</comment>
<sequence length="722" mass="80804">MAEHPSYASGIPSENATFNQIPKQEPNALTVDEIPPSDHPMTEVEVEDNGVKLEQSVKLETEEDQKTLLAVLQFLKKNNLARAAAVLEKEADTSNVSALTKTSIGETLSNAEVSSLLSAYSNEADPASYDDNYKMLQKIVESSLDANKWELAQLLYPVFVHMYLELVYNNHDIKARSFFLHFRSSLEDFHHADLQNLASVTSKLQMTGNNFIYSLRSNKFVIRISNESNDLLKRSLQEKNCPLVNNIIREHLLMEIFEGLPRTKTQIEASAGGMCGEPRHEENKAKVYYGLLKEPDIDIPLEDDDEPTDLDTTEGGTSKPKKKKKKEIFSKKNKADPNAPSMTRIPLPELKDADKLERITAAKESLKRVRLGGIDHVAPSVCCYTFTNSLGNVTALDICDDSSLLAAGFLDSHIRVWSLTPRSLRSVKSAAELSVLDKEGEDIFERMMDDCSGVESRTLYGHSGTVYSVSFSPCRTLLLSSSEDGTVRLWSLLTWANIMVYKGHVWSVWDCKFSPYGHYFVSCGQDRVARLWVTDHQHPVRIFAGHFSDVDCVVFHHNSNYIATGSSDNSVRVWDLLTGNCVRIFTGHKKPIMCLAWSPDGRYLASAGVDSQVLIWDIATKVMVGQFTGHTGTVHTLVFSRDGEVLASGSLDNTVKVWDFQQAIWDIDADDVGMHRGHATISDRNYLLSDYPTKSTPIYHLHFTRRNLLLAVGTWINPQSTT</sequence>
<keyword evidence="12" id="KW-0396">Initiation factor</keyword>
<keyword evidence="5" id="KW-0805">Transcription regulation</keyword>
<evidence type="ECO:0000313" key="12">
    <source>
        <dbReference type="EMBL" id="CAB3266797.1"/>
    </source>
</evidence>
<dbReference type="PROSITE" id="PS00678">
    <property type="entry name" value="WD_REPEATS_1"/>
    <property type="match status" value="3"/>
</dbReference>
<comment type="subcellular location">
    <subcellularLocation>
        <location evidence="1">Nucleus</location>
    </subcellularLocation>
</comment>
<dbReference type="Gene3D" id="1.25.40.500">
    <property type="entry name" value="TFIID subunit TAF5, NTD2 domain"/>
    <property type="match status" value="1"/>
</dbReference>
<dbReference type="InterPro" id="IPR001680">
    <property type="entry name" value="WD40_rpt"/>
</dbReference>
<dbReference type="CDD" id="cd08044">
    <property type="entry name" value="TAF5_NTD2"/>
    <property type="match status" value="1"/>
</dbReference>
<keyword evidence="3 9" id="KW-0853">WD repeat</keyword>
<dbReference type="InterPro" id="IPR036322">
    <property type="entry name" value="WD40_repeat_dom_sf"/>
</dbReference>
<dbReference type="EMBL" id="LR790935">
    <property type="protein sequence ID" value="CAB3266797.1"/>
    <property type="molecule type" value="mRNA"/>
</dbReference>
<feature type="repeat" description="WD" evidence="9">
    <location>
        <begin position="459"/>
        <end position="492"/>
    </location>
</feature>
<dbReference type="InterPro" id="IPR015943">
    <property type="entry name" value="WD40/YVTN_repeat-like_dom_sf"/>
</dbReference>
<evidence type="ECO:0000256" key="3">
    <source>
        <dbReference type="ARBA" id="ARBA00022574"/>
    </source>
</evidence>
<dbReference type="InterPro" id="IPR019775">
    <property type="entry name" value="WD40_repeat_CS"/>
</dbReference>
<keyword evidence="7" id="KW-0539">Nucleus</keyword>
<dbReference type="InterPro" id="IPR007582">
    <property type="entry name" value="TFIID_NTD2"/>
</dbReference>
<feature type="repeat" description="WD" evidence="9">
    <location>
        <begin position="543"/>
        <end position="584"/>
    </location>
</feature>
<keyword evidence="4" id="KW-0677">Repeat</keyword>
<evidence type="ECO:0000259" key="11">
    <source>
        <dbReference type="Pfam" id="PF04494"/>
    </source>
</evidence>
<name>A0A6F9DTM0_9ASCI</name>
<dbReference type="SMART" id="SM00320">
    <property type="entry name" value="WD40"/>
    <property type="match status" value="6"/>
</dbReference>
<evidence type="ECO:0000256" key="7">
    <source>
        <dbReference type="ARBA" id="ARBA00023242"/>
    </source>
</evidence>
<dbReference type="GO" id="GO:0016251">
    <property type="term" value="F:RNA polymerase II general transcription initiation factor activity"/>
    <property type="evidence" value="ECO:0007669"/>
    <property type="project" value="TreeGrafter"/>
</dbReference>
<reference evidence="12" key="1">
    <citation type="submission" date="2020-04" db="EMBL/GenBank/DDBJ databases">
        <authorList>
            <person name="Neveu A P."/>
        </authorList>
    </citation>
    <scope>NUCLEOTIDE SEQUENCE</scope>
    <source>
        <tissue evidence="12">Whole embryo</tissue>
    </source>
</reference>
<keyword evidence="12" id="KW-0648">Protein biosynthesis</keyword>
<dbReference type="FunFam" id="2.130.10.10:FF:000243">
    <property type="entry name" value="Transcription initiation factor TFIID subunit 5"/>
    <property type="match status" value="1"/>
</dbReference>
<evidence type="ECO:0000256" key="9">
    <source>
        <dbReference type="PROSITE-ProRule" id="PRU00221"/>
    </source>
</evidence>
<protein>
    <recommendedName>
        <fullName evidence="8">Transcription initiation factor TFIID subunit 5</fullName>
    </recommendedName>
</protein>
<feature type="region of interest" description="Disordered" evidence="10">
    <location>
        <begin position="298"/>
        <end position="345"/>
    </location>
</feature>
<keyword evidence="6" id="KW-0804">Transcription</keyword>
<dbReference type="InterPro" id="IPR006594">
    <property type="entry name" value="LisH"/>
</dbReference>
<feature type="region of interest" description="Disordered" evidence="10">
    <location>
        <begin position="1"/>
        <end position="20"/>
    </location>
</feature>
<dbReference type="PANTHER" id="PTHR19879">
    <property type="entry name" value="TRANSCRIPTION INITIATION FACTOR TFIID"/>
    <property type="match status" value="1"/>
</dbReference>
<dbReference type="GO" id="GO:0006367">
    <property type="term" value="P:transcription initiation at RNA polymerase II promoter"/>
    <property type="evidence" value="ECO:0007669"/>
    <property type="project" value="TreeGrafter"/>
</dbReference>
<feature type="compositionally biased region" description="Acidic residues" evidence="10">
    <location>
        <begin position="298"/>
        <end position="312"/>
    </location>
</feature>
<dbReference type="AlphaFoldDB" id="A0A6F9DTM0"/>
<dbReference type="GO" id="GO:0003743">
    <property type="term" value="F:translation initiation factor activity"/>
    <property type="evidence" value="ECO:0007669"/>
    <property type="project" value="UniProtKB-KW"/>
</dbReference>
<feature type="repeat" description="WD" evidence="9">
    <location>
        <begin position="501"/>
        <end position="532"/>
    </location>
</feature>
<gene>
    <name evidence="12" type="primary">Taf5</name>
</gene>
<dbReference type="PANTHER" id="PTHR19879:SF1">
    <property type="entry name" value="CANNONBALL-RELATED"/>
    <property type="match status" value="1"/>
</dbReference>
<accession>A0A6F9DTM0</accession>
<proteinExistence type="evidence at transcript level"/>
<organism evidence="12">
    <name type="scientific">Phallusia mammillata</name>
    <dbReference type="NCBI Taxonomy" id="59560"/>
    <lineage>
        <taxon>Eukaryota</taxon>
        <taxon>Metazoa</taxon>
        <taxon>Chordata</taxon>
        <taxon>Tunicata</taxon>
        <taxon>Ascidiacea</taxon>
        <taxon>Phlebobranchia</taxon>
        <taxon>Ascidiidae</taxon>
        <taxon>Phallusia</taxon>
    </lineage>
</organism>
<dbReference type="Pfam" id="PF00400">
    <property type="entry name" value="WD40"/>
    <property type="match status" value="6"/>
</dbReference>
<dbReference type="CDD" id="cd00200">
    <property type="entry name" value="WD40"/>
    <property type="match status" value="1"/>
</dbReference>
<dbReference type="Pfam" id="PF04494">
    <property type="entry name" value="TFIID_NTD2"/>
    <property type="match status" value="1"/>
</dbReference>
<feature type="repeat" description="WD" evidence="9">
    <location>
        <begin position="627"/>
        <end position="661"/>
    </location>
</feature>
<feature type="repeat" description="WD" evidence="9">
    <location>
        <begin position="386"/>
        <end position="427"/>
    </location>
</feature>
<dbReference type="PROSITE" id="PS50294">
    <property type="entry name" value="WD_REPEATS_REGION"/>
    <property type="match status" value="5"/>
</dbReference>
<dbReference type="GO" id="GO:0005669">
    <property type="term" value="C:transcription factor TFIID complex"/>
    <property type="evidence" value="ECO:0007669"/>
    <property type="project" value="TreeGrafter"/>
</dbReference>
<evidence type="ECO:0000256" key="4">
    <source>
        <dbReference type="ARBA" id="ARBA00022737"/>
    </source>
</evidence>
<feature type="domain" description="TFIID subunit TAF5 NTD2" evidence="11">
    <location>
        <begin position="123"/>
        <end position="252"/>
    </location>
</feature>
<dbReference type="SUPFAM" id="SSF50978">
    <property type="entry name" value="WD40 repeat-like"/>
    <property type="match status" value="1"/>
</dbReference>
<evidence type="ECO:0000256" key="6">
    <source>
        <dbReference type="ARBA" id="ARBA00023163"/>
    </source>
</evidence>
<dbReference type="PROSITE" id="PS50082">
    <property type="entry name" value="WD_REPEATS_2"/>
    <property type="match status" value="6"/>
</dbReference>
<dbReference type="Gene3D" id="2.130.10.10">
    <property type="entry name" value="YVTN repeat-like/Quinoprotein amine dehydrogenase"/>
    <property type="match status" value="2"/>
</dbReference>
<evidence type="ECO:0000256" key="10">
    <source>
        <dbReference type="SAM" id="MobiDB-lite"/>
    </source>
</evidence>